<protein>
    <recommendedName>
        <fullName evidence="5">Maltodextrin-binding protein</fullName>
    </recommendedName>
</protein>
<keyword evidence="5" id="KW-1003">Cell membrane</keyword>
<keyword evidence="7" id="KW-1185">Reference proteome</keyword>
<evidence type="ECO:0000313" key="7">
    <source>
        <dbReference type="Proteomes" id="UP000198860"/>
    </source>
</evidence>
<keyword evidence="5" id="KW-0449">Lipoprotein</keyword>
<dbReference type="EMBL" id="FNIZ01000013">
    <property type="protein sequence ID" value="SDP19020.1"/>
    <property type="molecule type" value="Genomic_DNA"/>
</dbReference>
<sequence>MLNKSYVSAGFLILVFSIFLSACGPQREVTQNEVTQGEPEKPEELTLWAWEDTKAAFQNIGDKYTEETGIKVNVVAAENADISLDAPAGRGPDLFYETHDRIGDAYLQGLAAEIELTDEQLKGYQESAMEAFTVDGKLLGIPSSVETIGLFYNKELVPDPPKTIKDINEIAEQLTNADQKEFGFLNITSDFYPTFPFLTAAGGYVFGENEQGGYDTSDIGLASDEVVEGAEIIHSWHENGYIPESLTYDVMNGLFRDGKVGAIISGPWGIPDFEKGLGDKLGIAPLPTYNGEHLQSFLGVKGFAVSEYSESKYWAKDLGLFMTNAVNSKSLFEDTKRLPAREDVSIESELYQGIQEQLQHAKPTPNIPAMAQVWEPMGDALVFITQGENPKEVLEEAEASIKEQISLLGGNN</sequence>
<dbReference type="InterPro" id="IPR006060">
    <property type="entry name" value="Maltose/Cyclodextrin-bd"/>
</dbReference>
<dbReference type="Gene3D" id="3.40.190.10">
    <property type="entry name" value="Periplasmic binding protein-like II"/>
    <property type="match status" value="2"/>
</dbReference>
<organism evidence="6 7">
    <name type="scientific">Halobacillus aidingensis</name>
    <dbReference type="NCBI Taxonomy" id="240303"/>
    <lineage>
        <taxon>Bacteria</taxon>
        <taxon>Bacillati</taxon>
        <taxon>Bacillota</taxon>
        <taxon>Bacilli</taxon>
        <taxon>Bacillales</taxon>
        <taxon>Bacillaceae</taxon>
        <taxon>Halobacillus</taxon>
    </lineage>
</organism>
<keyword evidence="3 5" id="KW-0762">Sugar transport</keyword>
<evidence type="ECO:0000256" key="5">
    <source>
        <dbReference type="RuleBase" id="RU365005"/>
    </source>
</evidence>
<comment type="similarity">
    <text evidence="1 5">Belongs to the bacterial solute-binding protein 1 family.</text>
</comment>
<dbReference type="OrthoDB" id="9766758at2"/>
<name>A0A1H0QPB6_HALAD</name>
<evidence type="ECO:0000256" key="2">
    <source>
        <dbReference type="ARBA" id="ARBA00022448"/>
    </source>
</evidence>
<feature type="chain" id="PRO_5039757798" description="Maltodextrin-binding protein" evidence="5">
    <location>
        <begin position="23"/>
        <end position="412"/>
    </location>
</feature>
<evidence type="ECO:0000256" key="4">
    <source>
        <dbReference type="ARBA" id="ARBA00022729"/>
    </source>
</evidence>
<dbReference type="AlphaFoldDB" id="A0A1H0QPB6"/>
<evidence type="ECO:0000313" key="6">
    <source>
        <dbReference type="EMBL" id="SDP19020.1"/>
    </source>
</evidence>
<proteinExistence type="inferred from homology"/>
<dbReference type="GO" id="GO:0055052">
    <property type="term" value="C:ATP-binding cassette (ABC) transporter complex, substrate-binding subunit-containing"/>
    <property type="evidence" value="ECO:0007669"/>
    <property type="project" value="TreeGrafter"/>
</dbReference>
<keyword evidence="5" id="KW-0472">Membrane</keyword>
<dbReference type="PRINTS" id="PR00181">
    <property type="entry name" value="MALTOSEBP"/>
</dbReference>
<dbReference type="RefSeq" id="WP_089653004.1">
    <property type="nucleotide sequence ID" value="NZ_FNIZ01000013.1"/>
</dbReference>
<evidence type="ECO:0000256" key="3">
    <source>
        <dbReference type="ARBA" id="ARBA00022597"/>
    </source>
</evidence>
<dbReference type="GO" id="GO:0042956">
    <property type="term" value="P:maltodextrin transmembrane transport"/>
    <property type="evidence" value="ECO:0007669"/>
    <property type="project" value="TreeGrafter"/>
</dbReference>
<accession>A0A1H0QPB6</accession>
<dbReference type="SUPFAM" id="SSF53850">
    <property type="entry name" value="Periplasmic binding protein-like II"/>
    <property type="match status" value="1"/>
</dbReference>
<comment type="subcellular location">
    <subcellularLocation>
        <location evidence="5">Cell membrane</location>
        <topology evidence="5">Lipid-anchor</topology>
    </subcellularLocation>
</comment>
<reference evidence="7" key="1">
    <citation type="submission" date="2016-10" db="EMBL/GenBank/DDBJ databases">
        <authorList>
            <person name="Varghese N."/>
            <person name="Submissions S."/>
        </authorList>
    </citation>
    <scope>NUCLEOTIDE SEQUENCE [LARGE SCALE GENOMIC DNA]</scope>
    <source>
        <strain evidence="7">CGMCC 1.3703</strain>
    </source>
</reference>
<dbReference type="PROSITE" id="PS51257">
    <property type="entry name" value="PROKAR_LIPOPROTEIN"/>
    <property type="match status" value="1"/>
</dbReference>
<dbReference type="GO" id="GO:0015144">
    <property type="term" value="F:carbohydrate transmembrane transporter activity"/>
    <property type="evidence" value="ECO:0007669"/>
    <property type="project" value="InterPro"/>
</dbReference>
<dbReference type="STRING" id="240303.SAMN05421677_11374"/>
<feature type="signal peptide" evidence="5">
    <location>
        <begin position="1"/>
        <end position="22"/>
    </location>
</feature>
<dbReference type="Proteomes" id="UP000198860">
    <property type="component" value="Unassembled WGS sequence"/>
</dbReference>
<dbReference type="Pfam" id="PF13416">
    <property type="entry name" value="SBP_bac_8"/>
    <property type="match status" value="1"/>
</dbReference>
<gene>
    <name evidence="6" type="ORF">SAMN05421677_11374</name>
</gene>
<evidence type="ECO:0000256" key="1">
    <source>
        <dbReference type="ARBA" id="ARBA00008520"/>
    </source>
</evidence>
<dbReference type="GO" id="GO:1901982">
    <property type="term" value="F:maltose binding"/>
    <property type="evidence" value="ECO:0007669"/>
    <property type="project" value="TreeGrafter"/>
</dbReference>
<keyword evidence="2 5" id="KW-0813">Transport</keyword>
<dbReference type="PANTHER" id="PTHR30061">
    <property type="entry name" value="MALTOSE-BINDING PERIPLASMIC PROTEIN"/>
    <property type="match status" value="1"/>
</dbReference>
<dbReference type="InterPro" id="IPR006059">
    <property type="entry name" value="SBP"/>
</dbReference>
<keyword evidence="4 5" id="KW-0732">Signal</keyword>
<dbReference type="GO" id="GO:0015768">
    <property type="term" value="P:maltose transport"/>
    <property type="evidence" value="ECO:0007669"/>
    <property type="project" value="TreeGrafter"/>
</dbReference>
<dbReference type="PANTHER" id="PTHR30061:SF50">
    <property type="entry name" value="MALTOSE_MALTODEXTRIN-BINDING PERIPLASMIC PROTEIN"/>
    <property type="match status" value="1"/>
</dbReference>